<keyword evidence="6" id="KW-0344">Guanine-nucleotide releasing factor</keyword>
<evidence type="ECO:0000256" key="7">
    <source>
        <dbReference type="ARBA" id="ARBA00022927"/>
    </source>
</evidence>
<feature type="region of interest" description="Disordered" evidence="9">
    <location>
        <begin position="1353"/>
        <end position="1377"/>
    </location>
</feature>
<feature type="compositionally biased region" description="Basic and acidic residues" evidence="9">
    <location>
        <begin position="1368"/>
        <end position="1377"/>
    </location>
</feature>
<comment type="subunit">
    <text evidence="3">Homodimer.</text>
</comment>
<evidence type="ECO:0000256" key="2">
    <source>
        <dbReference type="ARBA" id="ARBA00004514"/>
    </source>
</evidence>
<dbReference type="CDD" id="cd00171">
    <property type="entry name" value="Sec7"/>
    <property type="match status" value="1"/>
</dbReference>
<dbReference type="Gene3D" id="1.10.1000.11">
    <property type="entry name" value="Arf Nucleotide-binding Site Opener,domain 2"/>
    <property type="match status" value="1"/>
</dbReference>
<gene>
    <name evidence="11" type="ORF">Cgig2_033336</name>
</gene>
<dbReference type="InterPro" id="IPR032691">
    <property type="entry name" value="Mon2/Sec7/BIG1-like_HUS"/>
</dbReference>
<evidence type="ECO:0000313" key="11">
    <source>
        <dbReference type="EMBL" id="KAJ8450142.1"/>
    </source>
</evidence>
<dbReference type="Pfam" id="PF12783">
    <property type="entry name" value="Sec7-like_HUS"/>
    <property type="match status" value="1"/>
</dbReference>
<organism evidence="11 12">
    <name type="scientific">Carnegiea gigantea</name>
    <dbReference type="NCBI Taxonomy" id="171969"/>
    <lineage>
        <taxon>Eukaryota</taxon>
        <taxon>Viridiplantae</taxon>
        <taxon>Streptophyta</taxon>
        <taxon>Embryophyta</taxon>
        <taxon>Tracheophyta</taxon>
        <taxon>Spermatophyta</taxon>
        <taxon>Magnoliopsida</taxon>
        <taxon>eudicotyledons</taxon>
        <taxon>Gunneridae</taxon>
        <taxon>Pentapetalae</taxon>
        <taxon>Caryophyllales</taxon>
        <taxon>Cactineae</taxon>
        <taxon>Cactaceae</taxon>
        <taxon>Cactoideae</taxon>
        <taxon>Echinocereeae</taxon>
        <taxon>Carnegiea</taxon>
    </lineage>
</organism>
<dbReference type="InterPro" id="IPR000904">
    <property type="entry name" value="Sec7_dom"/>
</dbReference>
<feature type="domain" description="SEC7" evidence="10">
    <location>
        <begin position="651"/>
        <end position="838"/>
    </location>
</feature>
<dbReference type="Proteomes" id="UP001153076">
    <property type="component" value="Unassembled WGS sequence"/>
</dbReference>
<evidence type="ECO:0000256" key="8">
    <source>
        <dbReference type="ARBA" id="ARBA00023136"/>
    </source>
</evidence>
<dbReference type="InterPro" id="IPR046455">
    <property type="entry name" value="Sec7/BIG1-like_C"/>
</dbReference>
<dbReference type="GO" id="GO:0005829">
    <property type="term" value="C:cytosol"/>
    <property type="evidence" value="ECO:0007669"/>
    <property type="project" value="UniProtKB-SubCell"/>
</dbReference>
<evidence type="ECO:0000256" key="4">
    <source>
        <dbReference type="ARBA" id="ARBA00022448"/>
    </source>
</evidence>
<dbReference type="GO" id="GO:0032012">
    <property type="term" value="P:regulation of ARF protein signal transduction"/>
    <property type="evidence" value="ECO:0007669"/>
    <property type="project" value="InterPro"/>
</dbReference>
<dbReference type="InterPro" id="IPR032629">
    <property type="entry name" value="DCB_dom"/>
</dbReference>
<dbReference type="InterPro" id="IPR023394">
    <property type="entry name" value="Sec7_C_sf"/>
</dbReference>
<feature type="region of interest" description="Disordered" evidence="9">
    <location>
        <begin position="602"/>
        <end position="648"/>
    </location>
</feature>
<dbReference type="FunFam" id="1.10.220.20:FF:000002">
    <property type="entry name" value="Brefeldin A-inhibited guanine nucleotide-exchange protein 1"/>
    <property type="match status" value="1"/>
</dbReference>
<dbReference type="FunFam" id="1.10.1000.11:FF:000005">
    <property type="entry name" value="Brefeldin A-inhibited guanine nucleotide-exchange 1"/>
    <property type="match status" value="1"/>
</dbReference>
<dbReference type="Pfam" id="PF20252">
    <property type="entry name" value="BIG2_C"/>
    <property type="match status" value="1"/>
</dbReference>
<dbReference type="EMBL" id="JAKOGI010000017">
    <property type="protein sequence ID" value="KAJ8450142.1"/>
    <property type="molecule type" value="Genomic_DNA"/>
</dbReference>
<dbReference type="SMART" id="SM00222">
    <property type="entry name" value="Sec7"/>
    <property type="match status" value="1"/>
</dbReference>
<dbReference type="GO" id="GO:0015031">
    <property type="term" value="P:protein transport"/>
    <property type="evidence" value="ECO:0007669"/>
    <property type="project" value="UniProtKB-KW"/>
</dbReference>
<evidence type="ECO:0000256" key="6">
    <source>
        <dbReference type="ARBA" id="ARBA00022658"/>
    </source>
</evidence>
<dbReference type="InterPro" id="IPR035999">
    <property type="entry name" value="Sec7_dom_sf"/>
</dbReference>
<accession>A0A9Q1KVA1</accession>
<dbReference type="Pfam" id="PF16206">
    <property type="entry name" value="Mon2_C"/>
    <property type="match status" value="1"/>
</dbReference>
<evidence type="ECO:0000259" key="10">
    <source>
        <dbReference type="PROSITE" id="PS50190"/>
    </source>
</evidence>
<dbReference type="PANTHER" id="PTHR10663:SF375">
    <property type="entry name" value="LD29171P"/>
    <property type="match status" value="1"/>
</dbReference>
<reference evidence="11" key="1">
    <citation type="submission" date="2022-04" db="EMBL/GenBank/DDBJ databases">
        <title>Carnegiea gigantea Genome sequencing and assembly v2.</title>
        <authorList>
            <person name="Copetti D."/>
            <person name="Sanderson M.J."/>
            <person name="Burquez A."/>
            <person name="Wojciechowski M.F."/>
        </authorList>
    </citation>
    <scope>NUCLEOTIDE SEQUENCE</scope>
    <source>
        <strain evidence="11">SGP5-SGP5p</strain>
        <tissue evidence="11">Aerial part</tissue>
    </source>
</reference>
<feature type="compositionally biased region" description="Basic and acidic residues" evidence="9">
    <location>
        <begin position="602"/>
        <end position="612"/>
    </location>
</feature>
<dbReference type="InterPro" id="IPR016024">
    <property type="entry name" value="ARM-type_fold"/>
</dbReference>
<keyword evidence="4" id="KW-0813">Transport</keyword>
<dbReference type="Pfam" id="PF16213">
    <property type="entry name" value="DCB"/>
    <property type="match status" value="1"/>
</dbReference>
<evidence type="ECO:0000256" key="5">
    <source>
        <dbReference type="ARBA" id="ARBA00022490"/>
    </source>
</evidence>
<dbReference type="SUPFAM" id="SSF48371">
    <property type="entry name" value="ARM repeat"/>
    <property type="match status" value="1"/>
</dbReference>
<dbReference type="GO" id="GO:0005802">
    <property type="term" value="C:trans-Golgi network"/>
    <property type="evidence" value="ECO:0007669"/>
    <property type="project" value="TreeGrafter"/>
</dbReference>
<dbReference type="PROSITE" id="PS50190">
    <property type="entry name" value="SEC7"/>
    <property type="match status" value="1"/>
</dbReference>
<name>A0A9Q1KVA1_9CARY</name>
<protein>
    <recommendedName>
        <fullName evidence="10">SEC7 domain-containing protein</fullName>
    </recommendedName>
</protein>
<evidence type="ECO:0000256" key="9">
    <source>
        <dbReference type="SAM" id="MobiDB-lite"/>
    </source>
</evidence>
<dbReference type="Gene3D" id="1.10.220.20">
    <property type="match status" value="1"/>
</dbReference>
<dbReference type="Pfam" id="PF09324">
    <property type="entry name" value="Sec7-like_HDS"/>
    <property type="match status" value="1"/>
</dbReference>
<comment type="subcellular location">
    <subcellularLocation>
        <location evidence="2">Cytoplasm</location>
        <location evidence="2">Cytosol</location>
    </subcellularLocation>
    <subcellularLocation>
        <location evidence="1">Membrane</location>
        <topology evidence="1">Peripheral membrane protein</topology>
        <orientation evidence="1">Cytoplasmic side</orientation>
    </subcellularLocation>
</comment>
<dbReference type="SUPFAM" id="SSF48425">
    <property type="entry name" value="Sec7 domain"/>
    <property type="match status" value="1"/>
</dbReference>
<sequence length="1820" mass="202543">MASSEADSRLKQVLAPSLEKIIKNGSWRKHSKLAHECKSLLDKLNSLNPHSLSSPESRTAGDAAAGPVYDGGAHEYSVADSEVILSPLIKACLSGNPKIAEAGVDCIQKLISHGYLRGEADPEGSLPESKLLAGLIDSVCKCTESISDEGIELLVLKTLLSAVTSTSLRIHGDCLLQIVRTCYDIYLASKNVVNQTTAKASLIQMLVIVFRRMEADSSTVPVQPIVVADLMEPPEAADGDPGMTVFVQGFITKIMQDIDGVLNPIPLPEKGSGAVPVHDGAFESRINATVEGTNPADLLDSTDKDMLDAKYWEISMYKTALEGRKGELDGEDGAVTVGMPERDDDLEVQIGNKLRRDAFLVFRALCKLSMKTPPKEALADPQLMRGKIVALELLKILLENAGAVFRTSDRTATVGEAGLVPMGAYVCTLDILSRSNEGLVNEFLGAIKQYLCLSLLKNSASTLMIVFQLSCSIFMSLLARFRAGLKAEIGVFFPMIVLRVLENVAQPNFQQKMIVLRFLEKLCEDSQILVDIFINYDCDVNSSNIFERMVNGLLKTAQGVPPGATTTLLPPQEVTLKFEAMKSLVAILKSMGDWMNQQLRIPEPHSAKKYEPAETSPDVGGPHLTNGNADEPAEASDGPSEAPNDVSDVQTIEQRRAYKLELQEGISLFNRKPKKGIEFLINANKVGSSPEEIAAFLKDAAGLDKTLIGDYLGEREEMSLKVMHAYVDSFDFQGKELDEAIRVFLQGFRLPGEAQKIDRIMEKFAERYWKCNPKAFSSADTAYVLAYSVIMLNTDAHSPMVKNKMSAEDFIRNNRGIDDGKDLPEEYMRSLYDRITKNEIKMKDNDLSLQQRQSLNSNRILGLDSILNIVIPRRGEDSYMETSDDLIRRMQEQFKEKARKSESAYYSATDAVILRFMVEVCWAPMLAAFSVPLDQSDDEVIISLCLEGFRYAIHVTSVMSMKTQRDAFVTSLAKFTSLHSPADIKQKNIYAIKAIVRIADEDGNYLQEAWEHILTCVSRFEHLYLLGEGAPPDATFFAIPQSDHEKSRQAKFNILPLLNKKGAGKIQYAAAAVRRGSYDSAGIGGDASVTFEEMSNLVSNLNLLEQVGSAEMNRIFTRSQKLNSEAIIDFVKALCKVSMEELRSASDPRVFSLTKIVEIAHYNMNRIRLVWSSIWHVLADFFVAIGCSENLSIAIFAMDSLRQLSMKFLEREELANYNFQNEFMKPFVIVMRKSSAVEIRELIIRCVSQMVLSRVNNVKSGWKSMFMVFTTAAYDDHKNIVLLAFEIMEKIVRDYFPYITETETTTFTDCVNCLVAFTNSRFNMDISLSAIGFLRHCAEKLAEGDLGFSGKNKDKETSANLSPSLRQKAKDGKVENGELSDREDHLYFWFPLLAGLSELSFDPRPEIRKSALQILFDTLRNHGHLFSLPLWERVFESVLFRIFDYVHHAIGPAGEGGDGEIVEFDQDSWLYETCTLSLELIIDLFVKFYSTVNPLLKKVLMLLVSFIKRPHQSLAGIGIAAFVRLISNAGDLFSDDKWLDVASSLKEAAISTLPDFTFVTEEDSLVKSNEEFVSRQGSGESTGSDALDQDLESLRTEQLYAAISDVKCRCAVQLLLVQAMMEIYTMYRIRISTQNVRVLYNALQTVASHAHTINTDSNLCSKLQELGSITQMQDPPLLRLENESYQMCLTLLQNLMLDSPPDFNEEEVESFFVELCREILQFYIEASSGQVAETTTSLGPHLSIPLGSRRRRELTARAPLIVATLQAICTLADTSFEKNLGIFFPLISSLITCEHGSKDIQVALSEILNVSVGPVLLRSC</sequence>
<proteinExistence type="predicted"/>
<dbReference type="GO" id="GO:0005085">
    <property type="term" value="F:guanyl-nucleotide exchange factor activity"/>
    <property type="evidence" value="ECO:0007669"/>
    <property type="project" value="UniProtKB-KW"/>
</dbReference>
<dbReference type="GO" id="GO:0016020">
    <property type="term" value="C:membrane"/>
    <property type="evidence" value="ECO:0007669"/>
    <property type="project" value="UniProtKB-SubCell"/>
</dbReference>
<keyword evidence="7" id="KW-0653">Protein transport</keyword>
<evidence type="ECO:0000256" key="1">
    <source>
        <dbReference type="ARBA" id="ARBA00004287"/>
    </source>
</evidence>
<dbReference type="InterPro" id="IPR015403">
    <property type="entry name" value="Mon2/Sec7/BIG1-like_HDS"/>
</dbReference>
<keyword evidence="5" id="KW-0963">Cytoplasm</keyword>
<dbReference type="InterPro" id="IPR032817">
    <property type="entry name" value="Mon2_C"/>
</dbReference>
<dbReference type="PANTHER" id="PTHR10663">
    <property type="entry name" value="GUANYL-NUCLEOTIDE EXCHANGE FACTOR"/>
    <property type="match status" value="1"/>
</dbReference>
<dbReference type="OrthoDB" id="430364at2759"/>
<comment type="caution">
    <text evidence="11">The sequence shown here is derived from an EMBL/GenBank/DDBJ whole genome shotgun (WGS) entry which is preliminary data.</text>
</comment>
<dbReference type="Pfam" id="PF01369">
    <property type="entry name" value="Sec7"/>
    <property type="match status" value="1"/>
</dbReference>
<keyword evidence="8" id="KW-0472">Membrane</keyword>
<evidence type="ECO:0000313" key="12">
    <source>
        <dbReference type="Proteomes" id="UP001153076"/>
    </source>
</evidence>
<evidence type="ECO:0000256" key="3">
    <source>
        <dbReference type="ARBA" id="ARBA00011738"/>
    </source>
</evidence>
<keyword evidence="12" id="KW-1185">Reference proteome</keyword>